<evidence type="ECO:0000313" key="9">
    <source>
        <dbReference type="EMBL" id="RDW93302.1"/>
    </source>
</evidence>
<feature type="transmembrane region" description="Helical" evidence="7">
    <location>
        <begin position="26"/>
        <end position="45"/>
    </location>
</feature>
<keyword evidence="10" id="KW-1185">Reference proteome</keyword>
<proteinExistence type="inferred from homology"/>
<comment type="caution">
    <text evidence="9">The sequence shown here is derived from an EMBL/GenBank/DDBJ whole genome shotgun (WGS) entry which is preliminary data.</text>
</comment>
<evidence type="ECO:0000313" key="10">
    <source>
        <dbReference type="Proteomes" id="UP000256690"/>
    </source>
</evidence>
<evidence type="ECO:0000256" key="2">
    <source>
        <dbReference type="ARBA" id="ARBA00022692"/>
    </source>
</evidence>
<feature type="transmembrane region" description="Helical" evidence="7">
    <location>
        <begin position="107"/>
        <end position="129"/>
    </location>
</feature>
<reference evidence="9 10" key="1">
    <citation type="journal article" date="2018" name="IMA Fungus">
        <title>IMA Genome-F 9: Draft genome sequence of Annulohypoxylon stygium, Aspergillus mulundensis, Berkeleyomyces basicola (syn. Thielaviopsis basicola), Ceratocystis smalleyi, two Cercospora beticola strains, Coleophoma cylindrospora, Fusarium fracticaudum, Phialophora cf. hyalina, and Morchella septimelata.</title>
        <authorList>
            <person name="Wingfield B.D."/>
            <person name="Bills G.F."/>
            <person name="Dong Y."/>
            <person name="Huang W."/>
            <person name="Nel W.J."/>
            <person name="Swalarsk-Parry B.S."/>
            <person name="Vaghefi N."/>
            <person name="Wilken P.M."/>
            <person name="An Z."/>
            <person name="de Beer Z.W."/>
            <person name="De Vos L."/>
            <person name="Chen L."/>
            <person name="Duong T.A."/>
            <person name="Gao Y."/>
            <person name="Hammerbacher A."/>
            <person name="Kikkert J.R."/>
            <person name="Li Y."/>
            <person name="Li H."/>
            <person name="Li K."/>
            <person name="Li Q."/>
            <person name="Liu X."/>
            <person name="Ma X."/>
            <person name="Naidoo K."/>
            <person name="Pethybridge S.J."/>
            <person name="Sun J."/>
            <person name="Steenkamp E.T."/>
            <person name="van der Nest M.A."/>
            <person name="van Wyk S."/>
            <person name="Wingfield M.J."/>
            <person name="Xiong C."/>
            <person name="Yue Q."/>
            <person name="Zhang X."/>
        </authorList>
    </citation>
    <scope>NUCLEOTIDE SEQUENCE [LARGE SCALE GENOMIC DNA]</scope>
    <source>
        <strain evidence="9 10">DSM 5745</strain>
    </source>
</reference>
<feature type="transmembrane region" description="Helical" evidence="7">
    <location>
        <begin position="66"/>
        <end position="87"/>
    </location>
</feature>
<evidence type="ECO:0000256" key="1">
    <source>
        <dbReference type="ARBA" id="ARBA00004141"/>
    </source>
</evidence>
<comment type="subcellular location">
    <subcellularLocation>
        <location evidence="1">Membrane</location>
        <topology evidence="1">Multi-pass membrane protein</topology>
    </subcellularLocation>
</comment>
<feature type="transmembrane region" description="Helical" evidence="7">
    <location>
        <begin position="187"/>
        <end position="211"/>
    </location>
</feature>
<feature type="region of interest" description="Disordered" evidence="6">
    <location>
        <begin position="297"/>
        <end position="318"/>
    </location>
</feature>
<comment type="similarity">
    <text evidence="5">Belongs to the SAT4 family.</text>
</comment>
<dbReference type="EMBL" id="PVWQ01000001">
    <property type="protein sequence ID" value="RDW93302.1"/>
    <property type="molecule type" value="Genomic_DNA"/>
</dbReference>
<feature type="transmembrane region" description="Helical" evidence="7">
    <location>
        <begin position="261"/>
        <end position="282"/>
    </location>
</feature>
<dbReference type="InterPro" id="IPR052337">
    <property type="entry name" value="SAT4-like"/>
</dbReference>
<dbReference type="GeneID" id="38110994"/>
<evidence type="ECO:0000256" key="6">
    <source>
        <dbReference type="SAM" id="MobiDB-lite"/>
    </source>
</evidence>
<dbReference type="Proteomes" id="UP000256690">
    <property type="component" value="Unassembled WGS sequence"/>
</dbReference>
<evidence type="ECO:0000256" key="5">
    <source>
        <dbReference type="ARBA" id="ARBA00038359"/>
    </source>
</evidence>
<evidence type="ECO:0000256" key="7">
    <source>
        <dbReference type="SAM" id="Phobius"/>
    </source>
</evidence>
<feature type="transmembrane region" description="Helical" evidence="7">
    <location>
        <begin position="223"/>
        <end position="241"/>
    </location>
</feature>
<name>A0A3D8T416_9EURO</name>
<keyword evidence="4 7" id="KW-0472">Membrane</keyword>
<sequence>MSTPSLEEMLSWPTPNYDDPHEPLDAIIYGVNIPLMVLMTVFVAGRFVSRTFLVQNALGVDDWTMLFAYVLAMGLSACQLVEPRYGIGRHLYDVKYEWYPALGKLTIAIQALFAPCSAITKISICLTYLRLFPSRTNKWFNYISMVILAMFGISTTATMLLQCIPLSDLWAVFKPMSQKQCIDSEKFYIAAAAINSITDFMVYLWPIHYLWKVKLSLPKRAGLIICFGVGVLICIAGVFRITWQVKFANSWDQTYLDNGAIIFVIVAVETNLGVVCGCLPGVRPLMSKIFPGLTNTTHNSGRGNNSHAHISSNNKSGGGYRDLHSIHVRKDVELSVVNRPVNDNMWNRPRYPTDRSDSEEWIFRP</sequence>
<dbReference type="GO" id="GO:0016020">
    <property type="term" value="C:membrane"/>
    <property type="evidence" value="ECO:0007669"/>
    <property type="project" value="UniProtKB-SubCell"/>
</dbReference>
<feature type="transmembrane region" description="Helical" evidence="7">
    <location>
        <begin position="141"/>
        <end position="167"/>
    </location>
</feature>
<dbReference type="InterPro" id="IPR049326">
    <property type="entry name" value="Rhodopsin_dom_fungi"/>
</dbReference>
<dbReference type="OrthoDB" id="5401779at2759"/>
<accession>A0A3D8T416</accession>
<evidence type="ECO:0000259" key="8">
    <source>
        <dbReference type="Pfam" id="PF20684"/>
    </source>
</evidence>
<gene>
    <name evidence="9" type="ORF">DSM5745_00624</name>
</gene>
<dbReference type="Pfam" id="PF20684">
    <property type="entry name" value="Fung_rhodopsin"/>
    <property type="match status" value="1"/>
</dbReference>
<keyword evidence="3 7" id="KW-1133">Transmembrane helix</keyword>
<dbReference type="AlphaFoldDB" id="A0A3D8T416"/>
<dbReference type="PANTHER" id="PTHR33048">
    <property type="entry name" value="PTH11-LIKE INTEGRAL MEMBRANE PROTEIN (AFU_ORTHOLOGUE AFUA_5G11245)"/>
    <property type="match status" value="1"/>
</dbReference>
<evidence type="ECO:0000256" key="4">
    <source>
        <dbReference type="ARBA" id="ARBA00023136"/>
    </source>
</evidence>
<dbReference type="STRING" id="1810919.A0A3D8T416"/>
<keyword evidence="2 7" id="KW-0812">Transmembrane</keyword>
<feature type="domain" description="Rhodopsin" evidence="8">
    <location>
        <begin position="46"/>
        <end position="288"/>
    </location>
</feature>
<dbReference type="RefSeq" id="XP_026608485.1">
    <property type="nucleotide sequence ID" value="XM_026742640.1"/>
</dbReference>
<evidence type="ECO:0000256" key="3">
    <source>
        <dbReference type="ARBA" id="ARBA00022989"/>
    </source>
</evidence>
<dbReference type="PANTHER" id="PTHR33048:SF55">
    <property type="entry name" value="INTEGRAL MEMBRANE PROTEIN"/>
    <property type="match status" value="1"/>
</dbReference>
<protein>
    <recommendedName>
        <fullName evidence="8">Rhodopsin domain-containing protein</fullName>
    </recommendedName>
</protein>
<feature type="compositionally biased region" description="Polar residues" evidence="6">
    <location>
        <begin position="297"/>
        <end position="315"/>
    </location>
</feature>
<organism evidence="9 10">
    <name type="scientific">Aspergillus mulundensis</name>
    <dbReference type="NCBI Taxonomy" id="1810919"/>
    <lineage>
        <taxon>Eukaryota</taxon>
        <taxon>Fungi</taxon>
        <taxon>Dikarya</taxon>
        <taxon>Ascomycota</taxon>
        <taxon>Pezizomycotina</taxon>
        <taxon>Eurotiomycetes</taxon>
        <taxon>Eurotiomycetidae</taxon>
        <taxon>Eurotiales</taxon>
        <taxon>Aspergillaceae</taxon>
        <taxon>Aspergillus</taxon>
        <taxon>Aspergillus subgen. Nidulantes</taxon>
    </lineage>
</organism>